<feature type="transmembrane region" description="Helical" evidence="1">
    <location>
        <begin position="506"/>
        <end position="524"/>
    </location>
</feature>
<dbReference type="RefSeq" id="WP_145025862.1">
    <property type="nucleotide sequence ID" value="NZ_VLLN01000041.1"/>
</dbReference>
<sequence>MSERKKDLLALAGMLAILILFFSRILFTDKIVRAPDIINEFLWTVKAYREMPLLDIFRLNLHPTWNLFVNSGTSDGGGSLSMQFLYLRNLLLHFIPLPANIAWFMVVHLFIGAAGVYACCRLIGTGRFAAFFAGTVFALAPENASLINAGHVMKIATISFAPWAFYCFEKGFRTRRTFWFLATAVVLAYQFFNTHWQIAFYTCLCIGAYGLFRSLMLLADREERSSFPLPRLLGMNLVVLLFFLSTVSMSLFPLADWSKDTNRGVQSGANQGKGGLDRDEAMSWSLPPEELAGFVIPGFFGLSRQEAGENPLNIKSYYWGRMVFTQTVSYMGLLPWLLLPLPLIFRRDRYTWLAVAGIAGGILFSMGKYTVVYNLLYDHFPGINRFRVPKMMMFVPVMGLAILAARGIDCLMDAELRETRGFRRYFLGIAAVPLLLLALLGIEAGGKGYWLARFAEILNQPTRYEQGAYLATQRWDNLMLETGIAAGLAALAAGTFRLLGRPGRTLSLLPATLLVLYLVDVGRINDKFLFLVPAPAAAARSAKTPVMDYLLRGGDQHRTLPMTGGDPMLYVTNRIPVLFTSNPVQQQRWQNFLDAFNLASPMPELMNVRYLVYPAAQYAQEQAQLGDKYVPVFQSPDGSEVVLENRTVMPKAWLVPSVLSVAQPQQALGIMQSPQFDPRRLALVESPPSLPMAPPESAPAAGVGTVQLKRYEGEHIDLAASTAANALLVLGEKYYKGWKATVDGKPAEIQRVDYILRGVYLPPGNHEVRFVFDPLPFKVGKYLTLASFALFATMLVREWRRR</sequence>
<dbReference type="Pfam" id="PF09586">
    <property type="entry name" value="YfhO"/>
    <property type="match status" value="1"/>
</dbReference>
<organism evidence="2 3">
    <name type="scientific">Geobacter argillaceus</name>
    <dbReference type="NCBI Taxonomy" id="345631"/>
    <lineage>
        <taxon>Bacteria</taxon>
        <taxon>Pseudomonadati</taxon>
        <taxon>Thermodesulfobacteriota</taxon>
        <taxon>Desulfuromonadia</taxon>
        <taxon>Geobacterales</taxon>
        <taxon>Geobacteraceae</taxon>
        <taxon>Geobacter</taxon>
    </lineage>
</organism>
<keyword evidence="3" id="KW-1185">Reference proteome</keyword>
<evidence type="ECO:0000256" key="1">
    <source>
        <dbReference type="SAM" id="Phobius"/>
    </source>
</evidence>
<protein>
    <submittedName>
        <fullName evidence="2">Membrane protein YfhO</fullName>
    </submittedName>
</protein>
<feature type="transmembrane region" description="Helical" evidence="1">
    <location>
        <begin position="177"/>
        <end position="192"/>
    </location>
</feature>
<dbReference type="Proteomes" id="UP000319449">
    <property type="component" value="Unassembled WGS sequence"/>
</dbReference>
<keyword evidence="1" id="KW-0472">Membrane</keyword>
<feature type="transmembrane region" description="Helical" evidence="1">
    <location>
        <begin position="318"/>
        <end position="338"/>
    </location>
</feature>
<feature type="transmembrane region" description="Helical" evidence="1">
    <location>
        <begin position="231"/>
        <end position="252"/>
    </location>
</feature>
<feature type="transmembrane region" description="Helical" evidence="1">
    <location>
        <begin position="478"/>
        <end position="499"/>
    </location>
</feature>
<feature type="transmembrane region" description="Helical" evidence="1">
    <location>
        <begin position="198"/>
        <end position="219"/>
    </location>
</feature>
<feature type="transmembrane region" description="Helical" evidence="1">
    <location>
        <begin position="350"/>
        <end position="371"/>
    </location>
</feature>
<dbReference type="InterPro" id="IPR018580">
    <property type="entry name" value="Uncharacterised_YfhO"/>
</dbReference>
<gene>
    <name evidence="2" type="ORF">JN12_03871</name>
</gene>
<evidence type="ECO:0000313" key="2">
    <source>
        <dbReference type="EMBL" id="TWJ13382.1"/>
    </source>
</evidence>
<accession>A0A562V6E3</accession>
<comment type="caution">
    <text evidence="2">The sequence shown here is derived from an EMBL/GenBank/DDBJ whole genome shotgun (WGS) entry which is preliminary data.</text>
</comment>
<feature type="transmembrane region" description="Helical" evidence="1">
    <location>
        <begin position="7"/>
        <end position="27"/>
    </location>
</feature>
<keyword evidence="1" id="KW-0812">Transmembrane</keyword>
<dbReference type="PANTHER" id="PTHR38454:SF1">
    <property type="entry name" value="INTEGRAL MEMBRANE PROTEIN"/>
    <property type="match status" value="1"/>
</dbReference>
<name>A0A562V6E3_9BACT</name>
<keyword evidence="1" id="KW-1133">Transmembrane helix</keyword>
<dbReference type="AlphaFoldDB" id="A0A562V6E3"/>
<feature type="transmembrane region" description="Helical" evidence="1">
    <location>
        <begin position="146"/>
        <end position="165"/>
    </location>
</feature>
<reference evidence="2 3" key="1">
    <citation type="submission" date="2019-07" db="EMBL/GenBank/DDBJ databases">
        <title>Genomic Encyclopedia of Archaeal and Bacterial Type Strains, Phase II (KMG-II): from individual species to whole genera.</title>
        <authorList>
            <person name="Goeker M."/>
        </authorList>
    </citation>
    <scope>NUCLEOTIDE SEQUENCE [LARGE SCALE GENOMIC DNA]</scope>
    <source>
        <strain evidence="2 3">ATCC BAA-1139</strain>
    </source>
</reference>
<dbReference type="EMBL" id="VLLN01000041">
    <property type="protein sequence ID" value="TWJ13382.1"/>
    <property type="molecule type" value="Genomic_DNA"/>
</dbReference>
<feature type="transmembrane region" description="Helical" evidence="1">
    <location>
        <begin position="118"/>
        <end position="140"/>
    </location>
</feature>
<feature type="transmembrane region" description="Helical" evidence="1">
    <location>
        <begin position="90"/>
        <end position="111"/>
    </location>
</feature>
<feature type="transmembrane region" description="Helical" evidence="1">
    <location>
        <begin position="424"/>
        <end position="442"/>
    </location>
</feature>
<feature type="transmembrane region" description="Helical" evidence="1">
    <location>
        <begin position="391"/>
        <end position="412"/>
    </location>
</feature>
<dbReference type="OrthoDB" id="9772884at2"/>
<evidence type="ECO:0000313" key="3">
    <source>
        <dbReference type="Proteomes" id="UP000319449"/>
    </source>
</evidence>
<dbReference type="PANTHER" id="PTHR38454">
    <property type="entry name" value="INTEGRAL MEMBRANE PROTEIN-RELATED"/>
    <property type="match status" value="1"/>
</dbReference>
<proteinExistence type="predicted"/>